<dbReference type="Proteomes" id="UP000823638">
    <property type="component" value="Unassembled WGS sequence"/>
</dbReference>
<dbReference type="EMBL" id="JADIMM010000019">
    <property type="protein sequence ID" value="MBO8456838.1"/>
    <property type="molecule type" value="Genomic_DNA"/>
</dbReference>
<gene>
    <name evidence="2" type="primary">cas8c</name>
    <name evidence="2" type="ORF">IAA81_01260</name>
</gene>
<organism evidence="2 3">
    <name type="scientific">Candidatus Gallitreponema excrementavium</name>
    <dbReference type="NCBI Taxonomy" id="2840840"/>
    <lineage>
        <taxon>Bacteria</taxon>
        <taxon>Pseudomonadati</taxon>
        <taxon>Spirochaetota</taxon>
        <taxon>Spirochaetia</taxon>
        <taxon>Spirochaetales</taxon>
        <taxon>Candidatus Gallitreponema</taxon>
    </lineage>
</organism>
<dbReference type="Pfam" id="PF09709">
    <property type="entry name" value="Cas_Csd1"/>
    <property type="match status" value="1"/>
</dbReference>
<accession>A0A9D9HMZ5</accession>
<evidence type="ECO:0000313" key="3">
    <source>
        <dbReference type="Proteomes" id="UP000823638"/>
    </source>
</evidence>
<sequence>MSWIVELSKVYDNIQRNDNIIDKPIPIYHVTNNASVTITLNKNGQILKANLVDKKDPERSTCMPCTESCAARTSGIDAYPLSDKLEYVSGNSEKHEKYSQLLKSWCESPWGTQKIKAVYRYISENTLLEDLRKYGIKKEEIQDFVRWQVEIPDDAIPELWKDRNIYDSWIQYYNSSYYDLYCEENFIKKDEKEKRIRKSDLSYTDGKVSKIAVFHPSKIRNNGDKAKLISSNDTENFTFRGRFLNNGEACQIGSEATQKAHSALRWLINRQGVALGDGLSIVTWNEAGDRIPSVTDSSHELEEFDYGLNFGEKNEEYSTASEFAKAINNKLSGYYQRTGSPEKIMIMAIKEATPGQGRASIALYRELINSDMMTALNNWYTRLLWYNTYYTKSKSQESKTLPVDSIGTPSPKDIAKCAYGSQVKPTLVEKTVQRILPCILDGNPIPSDLEIQCIRSASNLYIFNTKFEKSYVLQTACAVYKYNQIVKNKEVYDLSLEENRKSRDYLYGRLLAVAHQEESAALAKMGDNRNTNAMRYMQQFSIRPASTWKIIYEKLIPYKRHLAPGLAAWFENKIRDITDLFEPDDYLNDKPLSGEYLLGYQCQLKSKGSTQNSESDPENNTLLILEE</sequence>
<dbReference type="AlphaFoldDB" id="A0A9D9HMZ5"/>
<dbReference type="NCBIfam" id="TIGR01863">
    <property type="entry name" value="cas_Csd1"/>
    <property type="match status" value="1"/>
</dbReference>
<evidence type="ECO:0000256" key="1">
    <source>
        <dbReference type="SAM" id="MobiDB-lite"/>
    </source>
</evidence>
<protein>
    <submittedName>
        <fullName evidence="2">Type I-C CRISPR-associated protein Cas8c/Csd1</fullName>
    </submittedName>
</protein>
<comment type="caution">
    <text evidence="2">The sequence shown here is derived from an EMBL/GenBank/DDBJ whole genome shotgun (WGS) entry which is preliminary data.</text>
</comment>
<dbReference type="InterPro" id="IPR010144">
    <property type="entry name" value="CRISPR-assoc_prot_Csd1-typ"/>
</dbReference>
<proteinExistence type="predicted"/>
<name>A0A9D9HMZ5_9SPIR</name>
<reference evidence="2" key="2">
    <citation type="journal article" date="2021" name="PeerJ">
        <title>Extensive microbial diversity within the chicken gut microbiome revealed by metagenomics and culture.</title>
        <authorList>
            <person name="Gilroy R."/>
            <person name="Ravi A."/>
            <person name="Getino M."/>
            <person name="Pursley I."/>
            <person name="Horton D.L."/>
            <person name="Alikhan N.F."/>
            <person name="Baker D."/>
            <person name="Gharbi K."/>
            <person name="Hall N."/>
            <person name="Watson M."/>
            <person name="Adriaenssens E.M."/>
            <person name="Foster-Nyarko E."/>
            <person name="Jarju S."/>
            <person name="Secka A."/>
            <person name="Antonio M."/>
            <person name="Oren A."/>
            <person name="Chaudhuri R.R."/>
            <person name="La Ragione R."/>
            <person name="Hildebrand F."/>
            <person name="Pallen M.J."/>
        </authorList>
    </citation>
    <scope>NUCLEOTIDE SEQUENCE</scope>
    <source>
        <strain evidence="2">10532</strain>
    </source>
</reference>
<reference evidence="2" key="1">
    <citation type="submission" date="2020-10" db="EMBL/GenBank/DDBJ databases">
        <authorList>
            <person name="Gilroy R."/>
        </authorList>
    </citation>
    <scope>NUCLEOTIDE SEQUENCE</scope>
    <source>
        <strain evidence="2">10532</strain>
    </source>
</reference>
<feature type="region of interest" description="Disordered" evidence="1">
    <location>
        <begin position="607"/>
        <end position="627"/>
    </location>
</feature>
<evidence type="ECO:0000313" key="2">
    <source>
        <dbReference type="EMBL" id="MBO8456838.1"/>
    </source>
</evidence>